<evidence type="ECO:0000313" key="4">
    <source>
        <dbReference type="Proteomes" id="UP001212841"/>
    </source>
</evidence>
<sequence length="129" mass="14431">MLTRIFARAGKVRKYSTDSFNEAIKRIQYTLEEHTNRLSKHDDEISRLSHTLAGLDQGAMKWLHLVPAGAAIVTVNVFTVNFIVDKRLTEFEQNFGADIKARLMGFEKNVGADIKAHVNAGLKSDTQTA</sequence>
<gene>
    <name evidence="3" type="ORF">HK097_007200</name>
</gene>
<keyword evidence="2" id="KW-0812">Transmembrane</keyword>
<organism evidence="3 4">
    <name type="scientific">Rhizophlyctis rosea</name>
    <dbReference type="NCBI Taxonomy" id="64517"/>
    <lineage>
        <taxon>Eukaryota</taxon>
        <taxon>Fungi</taxon>
        <taxon>Fungi incertae sedis</taxon>
        <taxon>Chytridiomycota</taxon>
        <taxon>Chytridiomycota incertae sedis</taxon>
        <taxon>Chytridiomycetes</taxon>
        <taxon>Rhizophlyctidales</taxon>
        <taxon>Rhizophlyctidaceae</taxon>
        <taxon>Rhizophlyctis</taxon>
    </lineage>
</organism>
<reference evidence="3" key="1">
    <citation type="submission" date="2020-05" db="EMBL/GenBank/DDBJ databases">
        <title>Phylogenomic resolution of chytrid fungi.</title>
        <authorList>
            <person name="Stajich J.E."/>
            <person name="Amses K."/>
            <person name="Simmons R."/>
            <person name="Seto K."/>
            <person name="Myers J."/>
            <person name="Bonds A."/>
            <person name="Quandt C.A."/>
            <person name="Barry K."/>
            <person name="Liu P."/>
            <person name="Grigoriev I."/>
            <person name="Longcore J.E."/>
            <person name="James T.Y."/>
        </authorList>
    </citation>
    <scope>NUCLEOTIDE SEQUENCE</scope>
    <source>
        <strain evidence="3">JEL0318</strain>
    </source>
</reference>
<proteinExistence type="predicted"/>
<evidence type="ECO:0000313" key="3">
    <source>
        <dbReference type="EMBL" id="KAJ3056363.1"/>
    </source>
</evidence>
<name>A0AAD5SJN5_9FUNG</name>
<accession>A0AAD5SJN5</accession>
<feature type="transmembrane region" description="Helical" evidence="2">
    <location>
        <begin position="62"/>
        <end position="84"/>
    </location>
</feature>
<feature type="coiled-coil region" evidence="1">
    <location>
        <begin position="24"/>
        <end position="51"/>
    </location>
</feature>
<protein>
    <submittedName>
        <fullName evidence="3">Uncharacterized protein</fullName>
    </submittedName>
</protein>
<dbReference type="AlphaFoldDB" id="A0AAD5SJN5"/>
<dbReference type="Proteomes" id="UP001212841">
    <property type="component" value="Unassembled WGS sequence"/>
</dbReference>
<evidence type="ECO:0000256" key="2">
    <source>
        <dbReference type="SAM" id="Phobius"/>
    </source>
</evidence>
<dbReference type="EMBL" id="JADGJD010000036">
    <property type="protein sequence ID" value="KAJ3056363.1"/>
    <property type="molecule type" value="Genomic_DNA"/>
</dbReference>
<keyword evidence="1" id="KW-0175">Coiled coil</keyword>
<keyword evidence="2" id="KW-1133">Transmembrane helix</keyword>
<keyword evidence="2" id="KW-0472">Membrane</keyword>
<comment type="caution">
    <text evidence="3">The sequence shown here is derived from an EMBL/GenBank/DDBJ whole genome shotgun (WGS) entry which is preliminary data.</text>
</comment>
<evidence type="ECO:0000256" key="1">
    <source>
        <dbReference type="SAM" id="Coils"/>
    </source>
</evidence>
<keyword evidence="4" id="KW-1185">Reference proteome</keyword>